<dbReference type="Proteomes" id="UP000736328">
    <property type="component" value="Unassembled WGS sequence"/>
</dbReference>
<protein>
    <submittedName>
        <fullName evidence="3">Sugar transferase</fullName>
    </submittedName>
</protein>
<keyword evidence="3" id="KW-0808">Transferase</keyword>
<dbReference type="PANTHER" id="PTHR30576:SF0">
    <property type="entry name" value="UNDECAPRENYL-PHOSPHATE N-ACETYLGALACTOSAMINYL 1-PHOSPHATE TRANSFERASE-RELATED"/>
    <property type="match status" value="1"/>
</dbReference>
<comment type="similarity">
    <text evidence="1">Belongs to the bacterial sugar transferase family.</text>
</comment>
<proteinExistence type="inferred from homology"/>
<accession>A0A933IA83</accession>
<evidence type="ECO:0000259" key="2">
    <source>
        <dbReference type="Pfam" id="PF02397"/>
    </source>
</evidence>
<evidence type="ECO:0000313" key="4">
    <source>
        <dbReference type="Proteomes" id="UP000736328"/>
    </source>
</evidence>
<dbReference type="EMBL" id="JACQXR010000118">
    <property type="protein sequence ID" value="MBI4727346.1"/>
    <property type="molecule type" value="Genomic_DNA"/>
</dbReference>
<name>A0A933IA83_UNCT6</name>
<evidence type="ECO:0000256" key="1">
    <source>
        <dbReference type="ARBA" id="ARBA00006464"/>
    </source>
</evidence>
<dbReference type="AlphaFoldDB" id="A0A933IA83"/>
<evidence type="ECO:0000313" key="3">
    <source>
        <dbReference type="EMBL" id="MBI4727346.1"/>
    </source>
</evidence>
<dbReference type="GO" id="GO:0016780">
    <property type="term" value="F:phosphotransferase activity, for other substituted phosphate groups"/>
    <property type="evidence" value="ECO:0007669"/>
    <property type="project" value="TreeGrafter"/>
</dbReference>
<dbReference type="PANTHER" id="PTHR30576">
    <property type="entry name" value="COLANIC BIOSYNTHESIS UDP-GLUCOSE LIPID CARRIER TRANSFERASE"/>
    <property type="match status" value="1"/>
</dbReference>
<comment type="caution">
    <text evidence="3">The sequence shown here is derived from an EMBL/GenBank/DDBJ whole genome shotgun (WGS) entry which is preliminary data.</text>
</comment>
<organism evidence="3 4">
    <name type="scientific">candidate division TA06 bacterium</name>
    <dbReference type="NCBI Taxonomy" id="2250710"/>
    <lineage>
        <taxon>Bacteria</taxon>
        <taxon>Bacteria division TA06</taxon>
    </lineage>
</organism>
<reference evidence="3" key="1">
    <citation type="submission" date="2020-07" db="EMBL/GenBank/DDBJ databases">
        <title>Huge and variable diversity of episymbiotic CPR bacteria and DPANN archaea in groundwater ecosystems.</title>
        <authorList>
            <person name="He C.Y."/>
            <person name="Keren R."/>
            <person name="Whittaker M."/>
            <person name="Farag I.F."/>
            <person name="Doudna J."/>
            <person name="Cate J.H.D."/>
            <person name="Banfield J.F."/>
        </authorList>
    </citation>
    <scope>NUCLEOTIDE SEQUENCE</scope>
    <source>
        <strain evidence="3">NC_groundwater_1520_Pr4_B-0.1um_53_5</strain>
    </source>
</reference>
<dbReference type="Pfam" id="PF02397">
    <property type="entry name" value="Bac_transf"/>
    <property type="match status" value="1"/>
</dbReference>
<feature type="domain" description="Bacterial sugar transferase" evidence="2">
    <location>
        <begin position="2"/>
        <end position="178"/>
    </location>
</feature>
<gene>
    <name evidence="3" type="ORF">HY768_09050</name>
</gene>
<sequence length="184" mass="21074">MKRLFDIMASCGALIFLLPLMALVALAIIIDSRGGALFLQERTGLNGKPFKIFKFRTMVPNVENKGPLLAVRNDLRVTRVGKFLRRWSLDELPQLFNIIKGDMSLIGPRPEIPALEAEWSLWQRKVLQVRPGLSGFAQIMGRDDLPIDTKLRLDSYYIRHMSFCFDLWIIWRTLVIVLTGRGAF</sequence>
<dbReference type="InterPro" id="IPR003362">
    <property type="entry name" value="Bact_transf"/>
</dbReference>